<dbReference type="GeneID" id="111121598"/>
<evidence type="ECO:0000256" key="1">
    <source>
        <dbReference type="SAM" id="MobiDB-lite"/>
    </source>
</evidence>
<keyword evidence="3" id="KW-0732">Signal</keyword>
<feature type="region of interest" description="Disordered" evidence="1">
    <location>
        <begin position="356"/>
        <end position="421"/>
    </location>
</feature>
<evidence type="ECO:0000313" key="5">
    <source>
        <dbReference type="RefSeq" id="XP_022318654.1"/>
    </source>
</evidence>
<dbReference type="RefSeq" id="XP_022318654.1">
    <property type="nucleotide sequence ID" value="XM_022462946.1"/>
</dbReference>
<reference evidence="5" key="1">
    <citation type="submission" date="2025-08" db="UniProtKB">
        <authorList>
            <consortium name="RefSeq"/>
        </authorList>
    </citation>
    <scope>IDENTIFICATION</scope>
    <source>
        <tissue evidence="5">Whole sample</tissue>
    </source>
</reference>
<feature type="chain" id="PRO_5034289731" evidence="3">
    <location>
        <begin position="20"/>
        <end position="421"/>
    </location>
</feature>
<sequence>MKLCLILTTMTLLTDLAVGSLTLQKLFFSADDIKGWRFLPDTKGRDVSFIYVMNTTDICFNAICSQECDLTIVSHAEGVSYLQNGTLNCQKRLQQCKMTSNSGVSFNVQGSCSNNSDHVRIAIKDNRAGVCGDDPPFCFKNRLETTMTTSKMASTSQPHTTQSYNTQTSSHQGAAVNTTMDVGNSTGNESTASPVGGNYTKMTTYSLTTALPMPNVTANFDNSTRNESTTFFSSANFFNMTTFSSVTTSLFNETNVINATVPCCVESRTSQTLPTSTERTLSKLDMDLALGVTVSLSVLVVSGMLFLIGRLLYKTRHVTKMETSVASFDIVNPSEGVFEDPSSFLSETYIHIRKVSESNTEETPTPSPSSHNQDSTFDLMTSGNPRSHYGGCSTFTGRHPEGFPHRYTAYSDRRMEAKPRK</sequence>
<gene>
    <name evidence="5" type="primary">LOC111121598</name>
</gene>
<keyword evidence="2" id="KW-0812">Transmembrane</keyword>
<proteinExistence type="predicted"/>
<keyword evidence="2" id="KW-0472">Membrane</keyword>
<feature type="compositionally biased region" description="Polar residues" evidence="1">
    <location>
        <begin position="157"/>
        <end position="171"/>
    </location>
</feature>
<protein>
    <submittedName>
        <fullName evidence="5">Uncharacterized protein LOC111121598 isoform X1</fullName>
    </submittedName>
</protein>
<dbReference type="OrthoDB" id="6197573at2759"/>
<feature type="compositionally biased region" description="Polar residues" evidence="1">
    <location>
        <begin position="357"/>
        <end position="385"/>
    </location>
</feature>
<evidence type="ECO:0000256" key="2">
    <source>
        <dbReference type="SAM" id="Phobius"/>
    </source>
</evidence>
<keyword evidence="2" id="KW-1133">Transmembrane helix</keyword>
<dbReference type="Proteomes" id="UP000694844">
    <property type="component" value="Chromosome 2"/>
</dbReference>
<dbReference type="KEGG" id="cvn:111121598"/>
<accession>A0A8B8CTW2</accession>
<name>A0A8B8CTW2_CRAVI</name>
<keyword evidence="4" id="KW-1185">Reference proteome</keyword>
<evidence type="ECO:0000313" key="4">
    <source>
        <dbReference type="Proteomes" id="UP000694844"/>
    </source>
</evidence>
<feature type="signal peptide" evidence="3">
    <location>
        <begin position="1"/>
        <end position="19"/>
    </location>
</feature>
<dbReference type="AlphaFoldDB" id="A0A8B8CTW2"/>
<evidence type="ECO:0000256" key="3">
    <source>
        <dbReference type="SAM" id="SignalP"/>
    </source>
</evidence>
<feature type="transmembrane region" description="Helical" evidence="2">
    <location>
        <begin position="288"/>
        <end position="313"/>
    </location>
</feature>
<organism evidence="4 5">
    <name type="scientific">Crassostrea virginica</name>
    <name type="common">Eastern oyster</name>
    <dbReference type="NCBI Taxonomy" id="6565"/>
    <lineage>
        <taxon>Eukaryota</taxon>
        <taxon>Metazoa</taxon>
        <taxon>Spiralia</taxon>
        <taxon>Lophotrochozoa</taxon>
        <taxon>Mollusca</taxon>
        <taxon>Bivalvia</taxon>
        <taxon>Autobranchia</taxon>
        <taxon>Pteriomorphia</taxon>
        <taxon>Ostreida</taxon>
        <taxon>Ostreoidea</taxon>
        <taxon>Ostreidae</taxon>
        <taxon>Crassostrea</taxon>
    </lineage>
</organism>
<feature type="region of interest" description="Disordered" evidence="1">
    <location>
        <begin position="150"/>
        <end position="171"/>
    </location>
</feature>
<feature type="compositionally biased region" description="Basic and acidic residues" evidence="1">
    <location>
        <begin position="411"/>
        <end position="421"/>
    </location>
</feature>